<evidence type="ECO:0000313" key="3">
    <source>
        <dbReference type="Proteomes" id="UP000298787"/>
    </source>
</evidence>
<evidence type="ECO:0000313" key="2">
    <source>
        <dbReference type="EMBL" id="TKS90230.1"/>
    </source>
</evidence>
<sequence length="252" mass="28648">MAPELLTVIVASVSCIAFCLVIFVLVVVFYRKEPLCCRFRPHRTEHYTDDSPHYHSRHSLIGVARNEHSAAMNQGAVGSQLPGRLFIIGKPNDYHLSEALPRLPSYESVRKKDRQRQIHSLISQRFGLSGYNEEVSEQTDADPAWSFRSFQVVSPTTCVKPLLHFTLTPSSLLLMSVGCGTGVRRELQVFVYLMVQEFAAKPQHEKEGQETDVIRDKKRAPGKERLCFEAELLIDLCDCAWRYSYDNDSDVV</sequence>
<dbReference type="AlphaFoldDB" id="A0A4U5VQK8"/>
<keyword evidence="3" id="KW-1185">Reference proteome</keyword>
<name>A0A4U5VQK8_COLLU</name>
<gene>
    <name evidence="2" type="ORF">D9C73_024361</name>
</gene>
<keyword evidence="1" id="KW-0812">Transmembrane</keyword>
<proteinExistence type="predicted"/>
<dbReference type="EMBL" id="CM014098">
    <property type="protein sequence ID" value="TKS90230.1"/>
    <property type="molecule type" value="Genomic_DNA"/>
</dbReference>
<accession>A0A4U5VQK8</accession>
<feature type="transmembrane region" description="Helical" evidence="1">
    <location>
        <begin position="6"/>
        <end position="30"/>
    </location>
</feature>
<protein>
    <submittedName>
        <fullName evidence="2">Uncharacterized protein</fullName>
    </submittedName>
</protein>
<dbReference type="Proteomes" id="UP000298787">
    <property type="component" value="Chromosome 21"/>
</dbReference>
<keyword evidence="1" id="KW-1133">Transmembrane helix</keyword>
<keyword evidence="1" id="KW-0472">Membrane</keyword>
<reference evidence="2 3" key="1">
    <citation type="submission" date="2019-01" db="EMBL/GenBank/DDBJ databases">
        <title>Genome Assembly of Collichthys lucidus.</title>
        <authorList>
            <person name="Cai M."/>
            <person name="Xiao S."/>
        </authorList>
    </citation>
    <scope>NUCLEOTIDE SEQUENCE [LARGE SCALE GENOMIC DNA]</scope>
    <source>
        <strain evidence="2">JT15FE1705JMU</strain>
        <tissue evidence="2">Muscle</tissue>
    </source>
</reference>
<organism evidence="2 3">
    <name type="scientific">Collichthys lucidus</name>
    <name type="common">Big head croaker</name>
    <name type="synonym">Sciaena lucida</name>
    <dbReference type="NCBI Taxonomy" id="240159"/>
    <lineage>
        <taxon>Eukaryota</taxon>
        <taxon>Metazoa</taxon>
        <taxon>Chordata</taxon>
        <taxon>Craniata</taxon>
        <taxon>Vertebrata</taxon>
        <taxon>Euteleostomi</taxon>
        <taxon>Actinopterygii</taxon>
        <taxon>Neopterygii</taxon>
        <taxon>Teleostei</taxon>
        <taxon>Neoteleostei</taxon>
        <taxon>Acanthomorphata</taxon>
        <taxon>Eupercaria</taxon>
        <taxon>Sciaenidae</taxon>
        <taxon>Collichthys</taxon>
    </lineage>
</organism>
<evidence type="ECO:0000256" key="1">
    <source>
        <dbReference type="SAM" id="Phobius"/>
    </source>
</evidence>